<comment type="cofactor">
    <cofactor evidence="1">
        <name>FMN</name>
        <dbReference type="ChEBI" id="CHEBI:58210"/>
    </cofactor>
</comment>
<dbReference type="SUPFAM" id="SSF50475">
    <property type="entry name" value="FMN-binding split barrel"/>
    <property type="match status" value="1"/>
</dbReference>
<proteinExistence type="predicted"/>
<evidence type="ECO:0000256" key="4">
    <source>
        <dbReference type="ARBA" id="ARBA00023002"/>
    </source>
</evidence>
<evidence type="ECO:0000313" key="7">
    <source>
        <dbReference type="Proteomes" id="UP000524246"/>
    </source>
</evidence>
<feature type="domain" description="Pyridoxamine 5'-phosphate oxidase N-terminal" evidence="5">
    <location>
        <begin position="40"/>
        <end position="94"/>
    </location>
</feature>
<dbReference type="InterPro" id="IPR012349">
    <property type="entry name" value="Split_barrel_FMN-bd"/>
</dbReference>
<evidence type="ECO:0000259" key="5">
    <source>
        <dbReference type="Pfam" id="PF01243"/>
    </source>
</evidence>
<reference evidence="6 7" key="1">
    <citation type="journal article" date="2020" name="Biotechnol. Biofuels">
        <title>New insights from the biogas microbiome by comprehensive genome-resolved metagenomics of nearly 1600 species originating from multiple anaerobic digesters.</title>
        <authorList>
            <person name="Campanaro S."/>
            <person name="Treu L."/>
            <person name="Rodriguez-R L.M."/>
            <person name="Kovalovszki A."/>
            <person name="Ziels R.M."/>
            <person name="Maus I."/>
            <person name="Zhu X."/>
            <person name="Kougias P.G."/>
            <person name="Basile A."/>
            <person name="Luo G."/>
            <person name="Schluter A."/>
            <person name="Konstantinidis K.T."/>
            <person name="Angelidaki I."/>
        </authorList>
    </citation>
    <scope>NUCLEOTIDE SEQUENCE [LARGE SCALE GENOMIC DNA]</scope>
    <source>
        <strain evidence="6">AS27yjCOA_65</strain>
    </source>
</reference>
<evidence type="ECO:0000256" key="2">
    <source>
        <dbReference type="ARBA" id="ARBA00022630"/>
    </source>
</evidence>
<keyword evidence="2" id="KW-0285">Flavoprotein</keyword>
<comment type="caution">
    <text evidence="6">The sequence shown here is derived from an EMBL/GenBank/DDBJ whole genome shotgun (WGS) entry which is preliminary data.</text>
</comment>
<protein>
    <submittedName>
        <fullName evidence="6">Pyridoxamine 5'-phosphate oxidase</fullName>
    </submittedName>
</protein>
<feature type="non-terminal residue" evidence="6">
    <location>
        <position position="94"/>
    </location>
</feature>
<organism evidence="6 7">
    <name type="scientific">SAR324 cluster bacterium</name>
    <dbReference type="NCBI Taxonomy" id="2024889"/>
    <lineage>
        <taxon>Bacteria</taxon>
        <taxon>Deltaproteobacteria</taxon>
        <taxon>SAR324 cluster</taxon>
    </lineage>
</organism>
<dbReference type="PANTHER" id="PTHR10851:SF0">
    <property type="entry name" value="PYRIDOXINE-5'-PHOSPHATE OXIDASE"/>
    <property type="match status" value="1"/>
</dbReference>
<dbReference type="InterPro" id="IPR000659">
    <property type="entry name" value="Pyridox_Oxase"/>
</dbReference>
<dbReference type="Proteomes" id="UP000524246">
    <property type="component" value="Unassembled WGS sequence"/>
</dbReference>
<dbReference type="GO" id="GO:0010181">
    <property type="term" value="F:FMN binding"/>
    <property type="evidence" value="ECO:0007669"/>
    <property type="project" value="InterPro"/>
</dbReference>
<name>A0A7X9FSD0_9DELT</name>
<dbReference type="Gene3D" id="2.30.110.10">
    <property type="entry name" value="Electron Transport, Fmn-binding Protein, Chain A"/>
    <property type="match status" value="1"/>
</dbReference>
<dbReference type="PANTHER" id="PTHR10851">
    <property type="entry name" value="PYRIDOXINE-5-PHOSPHATE OXIDASE"/>
    <property type="match status" value="1"/>
</dbReference>
<dbReference type="GO" id="GO:0008615">
    <property type="term" value="P:pyridoxine biosynthetic process"/>
    <property type="evidence" value="ECO:0007669"/>
    <property type="project" value="InterPro"/>
</dbReference>
<accession>A0A7X9FSD0</accession>
<dbReference type="AlphaFoldDB" id="A0A7X9FSD0"/>
<evidence type="ECO:0000256" key="3">
    <source>
        <dbReference type="ARBA" id="ARBA00022643"/>
    </source>
</evidence>
<dbReference type="GO" id="GO:0004733">
    <property type="term" value="F:pyridoxamine phosphate oxidase activity"/>
    <property type="evidence" value="ECO:0007669"/>
    <property type="project" value="InterPro"/>
</dbReference>
<keyword evidence="3" id="KW-0288">FMN</keyword>
<keyword evidence="4" id="KW-0560">Oxidoreductase</keyword>
<evidence type="ECO:0000313" key="6">
    <source>
        <dbReference type="EMBL" id="NMC63428.1"/>
    </source>
</evidence>
<sequence length="94" mass="11014">MHPWLLFRDKLREENLDPNPIRQFARWLKSARWSFTTEFPNAVCLSTLGPDAFPESRMVLLKGFDEKGFVFYTNLESIKGQSLLKNPRAALCFY</sequence>
<gene>
    <name evidence="6" type="ORF">GYA55_09715</name>
</gene>
<dbReference type="Pfam" id="PF01243">
    <property type="entry name" value="PNPOx_N"/>
    <property type="match status" value="1"/>
</dbReference>
<dbReference type="EMBL" id="JAAZON010000438">
    <property type="protein sequence ID" value="NMC63428.1"/>
    <property type="molecule type" value="Genomic_DNA"/>
</dbReference>
<dbReference type="InterPro" id="IPR011576">
    <property type="entry name" value="Pyridox_Oxase_N"/>
</dbReference>
<evidence type="ECO:0000256" key="1">
    <source>
        <dbReference type="ARBA" id="ARBA00001917"/>
    </source>
</evidence>